<sequence length="215" mass="24080">MVKDSAYYDVLGVSVDASPAEITKACWRSWCIGTRILGTRMRHRNFRDNMVDPAAVFGMLFGSDYFEDFVGQLALASIASVEIEENSHSQEARAKVQGKIKISDNELFGRICRASLILTFLQEVLQWFQSKAGWMEVVSNGLKKASCSVWFQREDFMFCTSVWPYLVSCSAAAVLISGAQEKGIRKEKEKGGGEIPGISQFPCKLEFFASRFNPK</sequence>
<gene>
    <name evidence="1" type="ORF">EJB05_02575</name>
</gene>
<dbReference type="PANTHER" id="PTHR44094">
    <property type="entry name" value="DNAJ HEAT SHOCK N-TERMINAL DOMAIN-CONTAINING PROTEIN"/>
    <property type="match status" value="1"/>
</dbReference>
<protein>
    <submittedName>
        <fullName evidence="1">Uncharacterized protein</fullName>
    </submittedName>
</protein>
<name>A0A5J9WTC8_9POAL</name>
<dbReference type="EMBL" id="RWGY01000002">
    <property type="protein sequence ID" value="TVU51167.1"/>
    <property type="molecule type" value="Genomic_DNA"/>
</dbReference>
<dbReference type="Gramene" id="TVU51167">
    <property type="protein sequence ID" value="TVU51167"/>
    <property type="gene ID" value="EJB05_02575"/>
</dbReference>
<organism evidence="1 2">
    <name type="scientific">Eragrostis curvula</name>
    <name type="common">weeping love grass</name>
    <dbReference type="NCBI Taxonomy" id="38414"/>
    <lineage>
        <taxon>Eukaryota</taxon>
        <taxon>Viridiplantae</taxon>
        <taxon>Streptophyta</taxon>
        <taxon>Embryophyta</taxon>
        <taxon>Tracheophyta</taxon>
        <taxon>Spermatophyta</taxon>
        <taxon>Magnoliopsida</taxon>
        <taxon>Liliopsida</taxon>
        <taxon>Poales</taxon>
        <taxon>Poaceae</taxon>
        <taxon>PACMAD clade</taxon>
        <taxon>Chloridoideae</taxon>
        <taxon>Eragrostideae</taxon>
        <taxon>Eragrostidinae</taxon>
        <taxon>Eragrostis</taxon>
    </lineage>
</organism>
<dbReference type="Proteomes" id="UP000324897">
    <property type="component" value="Chromosome 6"/>
</dbReference>
<dbReference type="AlphaFoldDB" id="A0A5J9WTC8"/>
<proteinExistence type="predicted"/>
<dbReference type="InterPro" id="IPR052423">
    <property type="entry name" value="EMIR"/>
</dbReference>
<keyword evidence="2" id="KW-1185">Reference proteome</keyword>
<comment type="caution">
    <text evidence="1">The sequence shown here is derived from an EMBL/GenBank/DDBJ whole genome shotgun (WGS) entry which is preliminary data.</text>
</comment>
<evidence type="ECO:0000313" key="1">
    <source>
        <dbReference type="EMBL" id="TVU51167.1"/>
    </source>
</evidence>
<dbReference type="PANTHER" id="PTHR44094:SF8">
    <property type="entry name" value="DNAJ HEAT SHOCK N-TERMINAL DOMAIN-CONTAINING PROTEIN-RELATED"/>
    <property type="match status" value="1"/>
</dbReference>
<accession>A0A5J9WTC8</accession>
<reference evidence="1 2" key="1">
    <citation type="journal article" date="2019" name="Sci. Rep.">
        <title>A high-quality genome of Eragrostis curvula grass provides insights into Poaceae evolution and supports new strategies to enhance forage quality.</title>
        <authorList>
            <person name="Carballo J."/>
            <person name="Santos B.A.C.M."/>
            <person name="Zappacosta D."/>
            <person name="Garbus I."/>
            <person name="Selva J.P."/>
            <person name="Gallo C.A."/>
            <person name="Diaz A."/>
            <person name="Albertini E."/>
            <person name="Caccamo M."/>
            <person name="Echenique V."/>
        </authorList>
    </citation>
    <scope>NUCLEOTIDE SEQUENCE [LARGE SCALE GENOMIC DNA]</scope>
    <source>
        <strain evidence="2">cv. Victoria</strain>
        <tissue evidence="1">Leaf</tissue>
    </source>
</reference>
<dbReference type="OrthoDB" id="10250354at2759"/>
<evidence type="ECO:0000313" key="2">
    <source>
        <dbReference type="Proteomes" id="UP000324897"/>
    </source>
</evidence>